<feature type="region of interest" description="Disordered" evidence="1">
    <location>
        <begin position="1"/>
        <end position="46"/>
    </location>
</feature>
<gene>
    <name evidence="2" type="ORF">RUM44_006180</name>
</gene>
<feature type="compositionally biased region" description="Basic and acidic residues" evidence="1">
    <location>
        <begin position="1"/>
        <end position="42"/>
    </location>
</feature>
<name>A0ABR1AZ54_POLSC</name>
<protein>
    <submittedName>
        <fullName evidence="2">Uncharacterized protein</fullName>
    </submittedName>
</protein>
<dbReference type="EMBL" id="JAWJWF010000006">
    <property type="protein sequence ID" value="KAK6631651.1"/>
    <property type="molecule type" value="Genomic_DNA"/>
</dbReference>
<keyword evidence="3" id="KW-1185">Reference proteome</keyword>
<evidence type="ECO:0000313" key="2">
    <source>
        <dbReference type="EMBL" id="KAK6631651.1"/>
    </source>
</evidence>
<evidence type="ECO:0000256" key="1">
    <source>
        <dbReference type="SAM" id="MobiDB-lite"/>
    </source>
</evidence>
<evidence type="ECO:0000313" key="3">
    <source>
        <dbReference type="Proteomes" id="UP001359485"/>
    </source>
</evidence>
<proteinExistence type="predicted"/>
<reference evidence="2 3" key="1">
    <citation type="submission" date="2023-09" db="EMBL/GenBank/DDBJ databases">
        <title>Genomes of two closely related lineages of the louse Polyplax serrata with different host specificities.</title>
        <authorList>
            <person name="Martinu J."/>
            <person name="Tarabai H."/>
            <person name="Stefka J."/>
            <person name="Hypsa V."/>
        </authorList>
    </citation>
    <scope>NUCLEOTIDE SEQUENCE [LARGE SCALE GENOMIC DNA]</scope>
    <source>
        <strain evidence="2">98ZLc_SE</strain>
    </source>
</reference>
<dbReference type="Proteomes" id="UP001359485">
    <property type="component" value="Unassembled WGS sequence"/>
</dbReference>
<comment type="caution">
    <text evidence="2">The sequence shown here is derived from an EMBL/GenBank/DDBJ whole genome shotgun (WGS) entry which is preliminary data.</text>
</comment>
<organism evidence="2 3">
    <name type="scientific">Polyplax serrata</name>
    <name type="common">Common mouse louse</name>
    <dbReference type="NCBI Taxonomy" id="468196"/>
    <lineage>
        <taxon>Eukaryota</taxon>
        <taxon>Metazoa</taxon>
        <taxon>Ecdysozoa</taxon>
        <taxon>Arthropoda</taxon>
        <taxon>Hexapoda</taxon>
        <taxon>Insecta</taxon>
        <taxon>Pterygota</taxon>
        <taxon>Neoptera</taxon>
        <taxon>Paraneoptera</taxon>
        <taxon>Psocodea</taxon>
        <taxon>Troctomorpha</taxon>
        <taxon>Phthiraptera</taxon>
        <taxon>Anoplura</taxon>
        <taxon>Polyplacidae</taxon>
        <taxon>Polyplax</taxon>
    </lineage>
</organism>
<accession>A0ABR1AZ54</accession>
<sequence>MVDIRDPAGGDCKRKREKCQKETPRKEGKKEREAADVPEKTRTERKRGVKTCGMELNVYNGVLWSAMEGCGGLRWATVGYGIPNRFHEDRTVNEYQFHASVSAEHATFVSSLVSGMVLLGVGGSSRSVKSLRVENLSASTDVEVDEPLRLAVLQRHWTHGW</sequence>